<dbReference type="PROSITE" id="PS51084">
    <property type="entry name" value="HIT_2"/>
    <property type="match status" value="1"/>
</dbReference>
<organism evidence="3 4">
    <name type="scientific">Candidatus Kaiserbacteria bacterium RIFCSPLOWO2_01_FULL_50_24</name>
    <dbReference type="NCBI Taxonomy" id="1798507"/>
    <lineage>
        <taxon>Bacteria</taxon>
        <taxon>Candidatus Kaiseribacteriota</taxon>
    </lineage>
</organism>
<dbReference type="EMBL" id="MFLU01000002">
    <property type="protein sequence ID" value="OGG76188.1"/>
    <property type="molecule type" value="Genomic_DNA"/>
</dbReference>
<keyword evidence="3" id="KW-0378">Hydrolase</keyword>
<feature type="domain" description="HIT" evidence="2">
    <location>
        <begin position="6"/>
        <end position="112"/>
    </location>
</feature>
<dbReference type="GO" id="GO:0016787">
    <property type="term" value="F:hydrolase activity"/>
    <property type="evidence" value="ECO:0007669"/>
    <property type="project" value="UniProtKB-KW"/>
</dbReference>
<proteinExistence type="predicted"/>
<evidence type="ECO:0000256" key="1">
    <source>
        <dbReference type="PROSITE-ProRule" id="PRU00464"/>
    </source>
</evidence>
<dbReference type="AlphaFoldDB" id="A0A1F6ERD5"/>
<dbReference type="GO" id="GO:0009117">
    <property type="term" value="P:nucleotide metabolic process"/>
    <property type="evidence" value="ECO:0007669"/>
    <property type="project" value="TreeGrafter"/>
</dbReference>
<dbReference type="Proteomes" id="UP000178587">
    <property type="component" value="Unassembled WGS sequence"/>
</dbReference>
<dbReference type="InterPro" id="IPR011146">
    <property type="entry name" value="HIT-like"/>
</dbReference>
<dbReference type="InterPro" id="IPR001310">
    <property type="entry name" value="Histidine_triad_HIT"/>
</dbReference>
<dbReference type="PANTHER" id="PTHR46648">
    <property type="entry name" value="HIT FAMILY PROTEIN 1"/>
    <property type="match status" value="1"/>
</dbReference>
<evidence type="ECO:0000313" key="4">
    <source>
        <dbReference type="Proteomes" id="UP000178587"/>
    </source>
</evidence>
<evidence type="ECO:0000313" key="3">
    <source>
        <dbReference type="EMBL" id="OGG76188.1"/>
    </source>
</evidence>
<comment type="caution">
    <text evidence="1">Lacks conserved residue(s) required for the propagation of feature annotation.</text>
</comment>
<dbReference type="SUPFAM" id="SSF54197">
    <property type="entry name" value="HIT-like"/>
    <property type="match status" value="1"/>
</dbReference>
<protein>
    <submittedName>
        <fullName evidence="3">Diadenosine tetraphosphate hydrolase</fullName>
    </submittedName>
</protein>
<dbReference type="Pfam" id="PF01230">
    <property type="entry name" value="HIT"/>
    <property type="match status" value="1"/>
</dbReference>
<dbReference type="STRING" id="1798507.A3A34_01715"/>
<name>A0A1F6ERD5_9BACT</name>
<reference evidence="3 4" key="1">
    <citation type="journal article" date="2016" name="Nat. Commun.">
        <title>Thousands of microbial genomes shed light on interconnected biogeochemical processes in an aquifer system.</title>
        <authorList>
            <person name="Anantharaman K."/>
            <person name="Brown C.T."/>
            <person name="Hug L.A."/>
            <person name="Sharon I."/>
            <person name="Castelle C.J."/>
            <person name="Probst A.J."/>
            <person name="Thomas B.C."/>
            <person name="Singh A."/>
            <person name="Wilkins M.J."/>
            <person name="Karaoz U."/>
            <person name="Brodie E.L."/>
            <person name="Williams K.H."/>
            <person name="Hubbard S.S."/>
            <person name="Banfield J.F."/>
        </authorList>
    </citation>
    <scope>NUCLEOTIDE SEQUENCE [LARGE SCALE GENOMIC DNA]</scope>
</reference>
<dbReference type="PRINTS" id="PR00332">
    <property type="entry name" value="HISTRIAD"/>
</dbReference>
<dbReference type="InterPro" id="IPR036265">
    <property type="entry name" value="HIT-like_sf"/>
</dbReference>
<accession>A0A1F6ERD5</accession>
<gene>
    <name evidence="3" type="ORF">A3A34_01715</name>
</gene>
<dbReference type="PANTHER" id="PTHR46648:SF1">
    <property type="entry name" value="ADENOSINE 5'-MONOPHOSPHORAMIDASE HNT1"/>
    <property type="match status" value="1"/>
</dbReference>
<evidence type="ECO:0000259" key="2">
    <source>
        <dbReference type="PROSITE" id="PS51084"/>
    </source>
</evidence>
<comment type="caution">
    <text evidence="3">The sequence shown here is derived from an EMBL/GenBank/DDBJ whole genome shotgun (WGS) entry which is preliminary data.</text>
</comment>
<dbReference type="Gene3D" id="3.30.428.10">
    <property type="entry name" value="HIT-like"/>
    <property type="match status" value="1"/>
</dbReference>
<sequence length="155" mass="17233">MSSNCIFCKIVSGEASGHTIWEDEKHLAFLSIFPNTEGVSVVITKKHHPSYVADLPDEISNALLSAAKKVAKKIDAAFDDVDRTGLVFEGFGVDHIHVKLFPLHGTKSDTWEQRSSDVDKYFEVYEGHISSHDYKRADDAELAALAEKIRATKTQ</sequence>